<feature type="transmembrane region" description="Helical" evidence="1">
    <location>
        <begin position="141"/>
        <end position="163"/>
    </location>
</feature>
<dbReference type="RefSeq" id="WP_377927317.1">
    <property type="nucleotide sequence ID" value="NZ_JBHUEM010000005.1"/>
</dbReference>
<accession>A0ABW4LLX0</accession>
<organism evidence="3 4">
    <name type="scientific">Bacillus salitolerans</name>
    <dbReference type="NCBI Taxonomy" id="1437434"/>
    <lineage>
        <taxon>Bacteria</taxon>
        <taxon>Bacillati</taxon>
        <taxon>Bacillota</taxon>
        <taxon>Bacilli</taxon>
        <taxon>Bacillales</taxon>
        <taxon>Bacillaceae</taxon>
        <taxon>Bacillus</taxon>
    </lineage>
</organism>
<comment type="caution">
    <text evidence="3">The sequence shown here is derived from an EMBL/GenBank/DDBJ whole genome shotgun (WGS) entry which is preliminary data.</text>
</comment>
<keyword evidence="2" id="KW-0732">Signal</keyword>
<protein>
    <submittedName>
        <fullName evidence="3">Uncharacterized protein</fullName>
    </submittedName>
</protein>
<feature type="chain" id="PRO_5046873149" evidence="2">
    <location>
        <begin position="25"/>
        <end position="197"/>
    </location>
</feature>
<feature type="signal peptide" evidence="2">
    <location>
        <begin position="1"/>
        <end position="24"/>
    </location>
</feature>
<evidence type="ECO:0000256" key="1">
    <source>
        <dbReference type="SAM" id="Phobius"/>
    </source>
</evidence>
<keyword evidence="1" id="KW-0812">Transmembrane</keyword>
<reference evidence="4" key="1">
    <citation type="journal article" date="2019" name="Int. J. Syst. Evol. Microbiol.">
        <title>The Global Catalogue of Microorganisms (GCM) 10K type strain sequencing project: providing services to taxonomists for standard genome sequencing and annotation.</title>
        <authorList>
            <consortium name="The Broad Institute Genomics Platform"/>
            <consortium name="The Broad Institute Genome Sequencing Center for Infectious Disease"/>
            <person name="Wu L."/>
            <person name="Ma J."/>
        </authorList>
    </citation>
    <scope>NUCLEOTIDE SEQUENCE [LARGE SCALE GENOMIC DNA]</scope>
    <source>
        <strain evidence="4">CCUG 49339</strain>
    </source>
</reference>
<keyword evidence="1" id="KW-1133">Transmembrane helix</keyword>
<feature type="transmembrane region" description="Helical" evidence="1">
    <location>
        <begin position="175"/>
        <end position="196"/>
    </location>
</feature>
<proteinExistence type="predicted"/>
<feature type="transmembrane region" description="Helical" evidence="1">
    <location>
        <begin position="63"/>
        <end position="85"/>
    </location>
</feature>
<evidence type="ECO:0000313" key="3">
    <source>
        <dbReference type="EMBL" id="MFD1736170.1"/>
    </source>
</evidence>
<evidence type="ECO:0000256" key="2">
    <source>
        <dbReference type="SAM" id="SignalP"/>
    </source>
</evidence>
<dbReference type="EMBL" id="JBHUEM010000005">
    <property type="protein sequence ID" value="MFD1736170.1"/>
    <property type="molecule type" value="Genomic_DNA"/>
</dbReference>
<keyword evidence="4" id="KW-1185">Reference proteome</keyword>
<dbReference type="Proteomes" id="UP001597214">
    <property type="component" value="Unassembled WGS sequence"/>
</dbReference>
<keyword evidence="1" id="KW-0472">Membrane</keyword>
<feature type="transmembrane region" description="Helical" evidence="1">
    <location>
        <begin position="97"/>
        <end position="121"/>
    </location>
</feature>
<gene>
    <name evidence="3" type="ORF">ACFSCX_06285</name>
</gene>
<sequence length="197" mass="21731">MKKVVSFMLAVFFLMSATTILASASPFDSQKDINRMPFEHKEGSGDLTTFSLLGERANELLPVVYSTGIKFITVIFLAAVVVMAFSMMMKIGQWTKWSTGVMISSLLVLILFRGVPLIILTTNAMGVSVLAGDFLKVLTKVGIYSSVGMILVGLALRYIYKLITHPDYNRWSKRLFIGSTIILLLSTIMPFIFLGAA</sequence>
<name>A0ABW4LLX0_9BACI</name>
<evidence type="ECO:0000313" key="4">
    <source>
        <dbReference type="Proteomes" id="UP001597214"/>
    </source>
</evidence>